<dbReference type="InterPro" id="IPR050097">
    <property type="entry name" value="Ferredoxin-NADP_redctase_2"/>
</dbReference>
<name>A0A1I7G958_9GAMM</name>
<evidence type="ECO:0000259" key="3">
    <source>
        <dbReference type="Pfam" id="PF07992"/>
    </source>
</evidence>
<dbReference type="GO" id="GO:0016491">
    <property type="term" value="F:oxidoreductase activity"/>
    <property type="evidence" value="ECO:0007669"/>
    <property type="project" value="UniProtKB-KW"/>
</dbReference>
<dbReference type="RefSeq" id="WP_089793334.1">
    <property type="nucleotide sequence ID" value="NZ_FPBP01000002.1"/>
</dbReference>
<dbReference type="InterPro" id="IPR023753">
    <property type="entry name" value="FAD/NAD-binding_dom"/>
</dbReference>
<keyword evidence="5" id="KW-1185">Reference proteome</keyword>
<dbReference type="Proteomes" id="UP000198693">
    <property type="component" value="Unassembled WGS sequence"/>
</dbReference>
<keyword evidence="1" id="KW-0285">Flavoprotein</keyword>
<dbReference type="InterPro" id="IPR036188">
    <property type="entry name" value="FAD/NAD-bd_sf"/>
</dbReference>
<feature type="domain" description="FAD/NAD(P)-binding" evidence="3">
    <location>
        <begin position="8"/>
        <end position="288"/>
    </location>
</feature>
<dbReference type="Gene3D" id="3.50.50.60">
    <property type="entry name" value="FAD/NAD(P)-binding domain"/>
    <property type="match status" value="2"/>
</dbReference>
<evidence type="ECO:0000256" key="1">
    <source>
        <dbReference type="ARBA" id="ARBA00022630"/>
    </source>
</evidence>
<dbReference type="EMBL" id="FPBP01000002">
    <property type="protein sequence ID" value="SFU44984.1"/>
    <property type="molecule type" value="Genomic_DNA"/>
</dbReference>
<dbReference type="PANTHER" id="PTHR48105">
    <property type="entry name" value="THIOREDOXIN REDUCTASE 1-RELATED-RELATED"/>
    <property type="match status" value="1"/>
</dbReference>
<evidence type="ECO:0000313" key="5">
    <source>
        <dbReference type="Proteomes" id="UP000198693"/>
    </source>
</evidence>
<evidence type="ECO:0000256" key="2">
    <source>
        <dbReference type="ARBA" id="ARBA00023002"/>
    </source>
</evidence>
<organism evidence="4 5">
    <name type="scientific">Halomonas korlensis</name>
    <dbReference type="NCBI Taxonomy" id="463301"/>
    <lineage>
        <taxon>Bacteria</taxon>
        <taxon>Pseudomonadati</taxon>
        <taxon>Pseudomonadota</taxon>
        <taxon>Gammaproteobacteria</taxon>
        <taxon>Oceanospirillales</taxon>
        <taxon>Halomonadaceae</taxon>
        <taxon>Halomonas</taxon>
    </lineage>
</organism>
<dbReference type="SUPFAM" id="SSF51905">
    <property type="entry name" value="FAD/NAD(P)-binding domain"/>
    <property type="match status" value="1"/>
</dbReference>
<dbReference type="OrthoDB" id="109585at2"/>
<dbReference type="STRING" id="463301.SAMN04487955_102364"/>
<sequence length="306" mass="33512">MNHHKLLDCLVVGAGPAGLTAGIILKRFFREVSIVDAGRSRASLIPLSHNYPGFPEGISGNDLLARLREQLDINGGSVVEGAVRRLERDHDGHFIAETDDARLYARTVLLATGVVDIEPELEGFEAIRDKGLIRYCPICDGAEFTNERIGIIAQGEHGVSECLFIKRFSANLTMISPDGDCQLDPVQRERLAREKVDLIEEQARRLYLDDDQVVHLEMATGEDHEFDVLYCALGTRVRSTLGKELGARHTPNGNLIVNKHMQTGIEGLYATGDMTNHLSQIAVATGQGAIAATAIHNRLLLADSNE</sequence>
<dbReference type="PRINTS" id="PR00469">
    <property type="entry name" value="PNDRDTASEII"/>
</dbReference>
<dbReference type="PRINTS" id="PR00368">
    <property type="entry name" value="FADPNR"/>
</dbReference>
<proteinExistence type="predicted"/>
<dbReference type="AlphaFoldDB" id="A0A1I7G958"/>
<accession>A0A1I7G958</accession>
<gene>
    <name evidence="4" type="ORF">SAMN04487955_102364</name>
</gene>
<keyword evidence="2" id="KW-0560">Oxidoreductase</keyword>
<protein>
    <submittedName>
        <fullName evidence="4">Thioredoxin reductase (NADPH)</fullName>
    </submittedName>
</protein>
<dbReference type="Pfam" id="PF07992">
    <property type="entry name" value="Pyr_redox_2"/>
    <property type="match status" value="1"/>
</dbReference>
<evidence type="ECO:0000313" key="4">
    <source>
        <dbReference type="EMBL" id="SFU44984.1"/>
    </source>
</evidence>
<reference evidence="5" key="1">
    <citation type="submission" date="2016-10" db="EMBL/GenBank/DDBJ databases">
        <authorList>
            <person name="Varghese N."/>
            <person name="Submissions S."/>
        </authorList>
    </citation>
    <scope>NUCLEOTIDE SEQUENCE [LARGE SCALE GENOMIC DNA]</scope>
    <source>
        <strain evidence="5">CGMCC 1.6981</strain>
    </source>
</reference>